<proteinExistence type="predicted"/>
<protein>
    <submittedName>
        <fullName evidence="1">Uncharacterized protein</fullName>
    </submittedName>
</protein>
<name>A0A2P2QN82_RHIMU</name>
<dbReference type="EMBL" id="GGEC01087986">
    <property type="protein sequence ID" value="MBX68470.1"/>
    <property type="molecule type" value="Transcribed_RNA"/>
</dbReference>
<evidence type="ECO:0000313" key="1">
    <source>
        <dbReference type="EMBL" id="MBX68470.1"/>
    </source>
</evidence>
<organism evidence="1">
    <name type="scientific">Rhizophora mucronata</name>
    <name type="common">Asiatic mangrove</name>
    <dbReference type="NCBI Taxonomy" id="61149"/>
    <lineage>
        <taxon>Eukaryota</taxon>
        <taxon>Viridiplantae</taxon>
        <taxon>Streptophyta</taxon>
        <taxon>Embryophyta</taxon>
        <taxon>Tracheophyta</taxon>
        <taxon>Spermatophyta</taxon>
        <taxon>Magnoliopsida</taxon>
        <taxon>eudicotyledons</taxon>
        <taxon>Gunneridae</taxon>
        <taxon>Pentapetalae</taxon>
        <taxon>rosids</taxon>
        <taxon>fabids</taxon>
        <taxon>Malpighiales</taxon>
        <taxon>Rhizophoraceae</taxon>
        <taxon>Rhizophora</taxon>
    </lineage>
</organism>
<reference evidence="1" key="1">
    <citation type="submission" date="2018-02" db="EMBL/GenBank/DDBJ databases">
        <title>Rhizophora mucronata_Transcriptome.</title>
        <authorList>
            <person name="Meera S.P."/>
            <person name="Sreeshan A."/>
            <person name="Augustine A."/>
        </authorList>
    </citation>
    <scope>NUCLEOTIDE SEQUENCE</scope>
    <source>
        <tissue evidence="1">Leaf</tissue>
    </source>
</reference>
<sequence>MQWRHPFSSLGSRLSSFISIQTCTLWTLALPQVFPFSCFFSLSPFRRFSSFPLL</sequence>
<accession>A0A2P2QN82</accession>
<dbReference type="AlphaFoldDB" id="A0A2P2QN82"/>